<dbReference type="PANTHER" id="PTHR43214">
    <property type="entry name" value="TWO-COMPONENT RESPONSE REGULATOR"/>
    <property type="match status" value="1"/>
</dbReference>
<evidence type="ECO:0000313" key="6">
    <source>
        <dbReference type="EMBL" id="SFC98270.1"/>
    </source>
</evidence>
<dbReference type="PRINTS" id="PR00038">
    <property type="entry name" value="HTHLUXR"/>
</dbReference>
<accession>A0A1I1NX21</accession>
<comment type="caution">
    <text evidence="3">Lacks conserved residue(s) required for the propagation of feature annotation.</text>
</comment>
<reference evidence="6 7" key="1">
    <citation type="submission" date="2016-10" db="EMBL/GenBank/DDBJ databases">
        <authorList>
            <person name="de Groot N.N."/>
        </authorList>
    </citation>
    <scope>NUCLEOTIDE SEQUENCE [LARGE SCALE GENOMIC DNA]</scope>
    <source>
        <strain evidence="6 7">CGMCC 4.5739</strain>
    </source>
</reference>
<evidence type="ECO:0000256" key="1">
    <source>
        <dbReference type="ARBA" id="ARBA00022553"/>
    </source>
</evidence>
<dbReference type="InterPro" id="IPR000792">
    <property type="entry name" value="Tscrpt_reg_LuxR_C"/>
</dbReference>
<dbReference type="InterPro" id="IPR011006">
    <property type="entry name" value="CheY-like_superfamily"/>
</dbReference>
<dbReference type="CDD" id="cd06170">
    <property type="entry name" value="LuxR_C_like"/>
    <property type="match status" value="1"/>
</dbReference>
<gene>
    <name evidence="6" type="ORF">SAMN05421773_10854</name>
</gene>
<dbReference type="GO" id="GO:0000160">
    <property type="term" value="P:phosphorelay signal transduction system"/>
    <property type="evidence" value="ECO:0007669"/>
    <property type="project" value="InterPro"/>
</dbReference>
<dbReference type="InterPro" id="IPR016032">
    <property type="entry name" value="Sig_transdc_resp-reg_C-effctor"/>
</dbReference>
<dbReference type="InterPro" id="IPR001789">
    <property type="entry name" value="Sig_transdc_resp-reg_receiver"/>
</dbReference>
<dbReference type="AlphaFoldDB" id="A0A1I1NX21"/>
<feature type="domain" description="HTH luxR-type" evidence="4">
    <location>
        <begin position="138"/>
        <end position="203"/>
    </location>
</feature>
<keyword evidence="2 6" id="KW-0238">DNA-binding</keyword>
<feature type="domain" description="Response regulatory" evidence="5">
    <location>
        <begin position="3"/>
        <end position="120"/>
    </location>
</feature>
<dbReference type="SUPFAM" id="SSF46894">
    <property type="entry name" value="C-terminal effector domain of the bipartite response regulators"/>
    <property type="match status" value="1"/>
</dbReference>
<dbReference type="SMART" id="SM00421">
    <property type="entry name" value="HTH_LUXR"/>
    <property type="match status" value="1"/>
</dbReference>
<dbReference type="Pfam" id="PF00072">
    <property type="entry name" value="Response_reg"/>
    <property type="match status" value="1"/>
</dbReference>
<dbReference type="RefSeq" id="WP_093839444.1">
    <property type="nucleotide sequence ID" value="NZ_FOLM01000008.1"/>
</dbReference>
<dbReference type="OrthoDB" id="9812579at2"/>
<evidence type="ECO:0000313" key="7">
    <source>
        <dbReference type="Proteomes" id="UP000199207"/>
    </source>
</evidence>
<keyword evidence="1" id="KW-0597">Phosphoprotein</keyword>
<protein>
    <submittedName>
        <fullName evidence="6">DNA-binding response regulator, NarL/FixJ family, contains REC and HTH domains</fullName>
    </submittedName>
</protein>
<dbReference type="InterPro" id="IPR058245">
    <property type="entry name" value="NreC/VraR/RcsB-like_REC"/>
</dbReference>
<dbReference type="PANTHER" id="PTHR43214:SF43">
    <property type="entry name" value="TWO-COMPONENT RESPONSE REGULATOR"/>
    <property type="match status" value="1"/>
</dbReference>
<dbReference type="Proteomes" id="UP000199207">
    <property type="component" value="Unassembled WGS sequence"/>
</dbReference>
<proteinExistence type="predicted"/>
<dbReference type="SUPFAM" id="SSF52172">
    <property type="entry name" value="CheY-like"/>
    <property type="match status" value="1"/>
</dbReference>
<organism evidence="6 7">
    <name type="scientific">Streptomyces aidingensis</name>
    <dbReference type="NCBI Taxonomy" id="910347"/>
    <lineage>
        <taxon>Bacteria</taxon>
        <taxon>Bacillati</taxon>
        <taxon>Actinomycetota</taxon>
        <taxon>Actinomycetes</taxon>
        <taxon>Kitasatosporales</taxon>
        <taxon>Streptomycetaceae</taxon>
        <taxon>Streptomyces</taxon>
    </lineage>
</organism>
<dbReference type="EMBL" id="FOLM01000008">
    <property type="protein sequence ID" value="SFC98270.1"/>
    <property type="molecule type" value="Genomic_DNA"/>
</dbReference>
<name>A0A1I1NX21_9ACTN</name>
<evidence type="ECO:0000259" key="4">
    <source>
        <dbReference type="PROSITE" id="PS50043"/>
    </source>
</evidence>
<dbReference type="InterPro" id="IPR039420">
    <property type="entry name" value="WalR-like"/>
</dbReference>
<dbReference type="PROSITE" id="PS50043">
    <property type="entry name" value="HTH_LUXR_2"/>
    <property type="match status" value="1"/>
</dbReference>
<evidence type="ECO:0000256" key="2">
    <source>
        <dbReference type="ARBA" id="ARBA00023125"/>
    </source>
</evidence>
<dbReference type="STRING" id="910347.SAMN05421773_10854"/>
<sequence>MVRVMLVEDHPVVRLGLRTVIETQADLRVVAEAASAAEALRLARERRPELVVLALRLEGAFQGAEICRSVKRLPQPPPVLVYTAYNAPEQVTASFFAGADGFLYKGGSSASLLTAIRAVRQGQRVWQPLTGEVPGGPGPEAAPALTAREREVLGLMLLHRSNRQIADALHLELSTVKSHVRGVLRKLGIATRRELLSGPAPGRPGPGFPP</sequence>
<dbReference type="Pfam" id="PF00196">
    <property type="entry name" value="GerE"/>
    <property type="match status" value="1"/>
</dbReference>
<dbReference type="GO" id="GO:0003677">
    <property type="term" value="F:DNA binding"/>
    <property type="evidence" value="ECO:0007669"/>
    <property type="project" value="UniProtKB-KW"/>
</dbReference>
<evidence type="ECO:0000256" key="3">
    <source>
        <dbReference type="PROSITE-ProRule" id="PRU00169"/>
    </source>
</evidence>
<dbReference type="PROSITE" id="PS50110">
    <property type="entry name" value="RESPONSE_REGULATORY"/>
    <property type="match status" value="1"/>
</dbReference>
<dbReference type="SMART" id="SM00448">
    <property type="entry name" value="REC"/>
    <property type="match status" value="1"/>
</dbReference>
<dbReference type="CDD" id="cd17535">
    <property type="entry name" value="REC_NarL-like"/>
    <property type="match status" value="1"/>
</dbReference>
<dbReference type="GO" id="GO:0006355">
    <property type="term" value="P:regulation of DNA-templated transcription"/>
    <property type="evidence" value="ECO:0007669"/>
    <property type="project" value="InterPro"/>
</dbReference>
<dbReference type="Gene3D" id="3.40.50.2300">
    <property type="match status" value="1"/>
</dbReference>
<evidence type="ECO:0000259" key="5">
    <source>
        <dbReference type="PROSITE" id="PS50110"/>
    </source>
</evidence>
<keyword evidence="7" id="KW-1185">Reference proteome</keyword>